<evidence type="ECO:0000313" key="2">
    <source>
        <dbReference type="Proteomes" id="UP000186698"/>
    </source>
</evidence>
<keyword evidence="1" id="KW-0175">Coiled coil</keyword>
<feature type="coiled-coil region" evidence="1">
    <location>
        <begin position="242"/>
        <end position="341"/>
    </location>
</feature>
<evidence type="ECO:0000313" key="3">
    <source>
        <dbReference type="RefSeq" id="XP_041441490.1"/>
    </source>
</evidence>
<dbReference type="PANTHER" id="PTHR40710:SF1">
    <property type="entry name" value="RIKEN CDNA E230025N22 GENE"/>
    <property type="match status" value="1"/>
</dbReference>
<accession>A0A8J1MKC4</accession>
<dbReference type="KEGG" id="xla:121401226"/>
<dbReference type="AlphaFoldDB" id="A0A8J1MKC4"/>
<gene>
    <name evidence="3" type="primary">LOC121401226</name>
</gene>
<dbReference type="RefSeq" id="XP_041441490.1">
    <property type="nucleotide sequence ID" value="XM_041585556.1"/>
</dbReference>
<sequence>MYSQNISKLSGKAIVSSLSVADRIRGLSKKVSPNRWDPEEAAAKLRNEIRDLRSKLLSDNSLEEGTVKQLGDAVKELQVVKRQSWKIKRETSKQLDEKKTCHSEILFPFVKTYLKRPKHNLMSFNLDRSPPYLCLLTRNASDAYENKTLLQSNKRNSLEQNENGVKCAPEKSIYQNKSQNQRSVSKYLGMELEFSMAQARREWLKEQHRALINKELLDLEPDKLQQGDSEPEQETQKLLKEKSVMLLQLEALRREMTEAEKDMELLLSSYREEAIAQKQHILQVFHAYRGLLEEQMDAQEHRYRKLLEEAIQDAVQLSARNQELEAENKRLRDELKRKDTKTL</sequence>
<dbReference type="PANTHER" id="PTHR40710">
    <property type="entry name" value="RIKEN CDNA E230025N22 GENE"/>
    <property type="match status" value="1"/>
</dbReference>
<name>A0A8J1MKC4_XENLA</name>
<proteinExistence type="predicted"/>
<reference evidence="3" key="1">
    <citation type="submission" date="2025-08" db="UniProtKB">
        <authorList>
            <consortium name="RefSeq"/>
        </authorList>
    </citation>
    <scope>IDENTIFICATION</scope>
    <source>
        <strain evidence="3">J_2021</strain>
        <tissue evidence="3">Erythrocytes</tissue>
    </source>
</reference>
<organism evidence="2 3">
    <name type="scientific">Xenopus laevis</name>
    <name type="common">African clawed frog</name>
    <dbReference type="NCBI Taxonomy" id="8355"/>
    <lineage>
        <taxon>Eukaryota</taxon>
        <taxon>Metazoa</taxon>
        <taxon>Chordata</taxon>
        <taxon>Craniata</taxon>
        <taxon>Vertebrata</taxon>
        <taxon>Euteleostomi</taxon>
        <taxon>Amphibia</taxon>
        <taxon>Batrachia</taxon>
        <taxon>Anura</taxon>
        <taxon>Pipoidea</taxon>
        <taxon>Pipidae</taxon>
        <taxon>Xenopodinae</taxon>
        <taxon>Xenopus</taxon>
        <taxon>Xenopus</taxon>
    </lineage>
</organism>
<dbReference type="OrthoDB" id="3176171at2759"/>
<evidence type="ECO:0000256" key="1">
    <source>
        <dbReference type="SAM" id="Coils"/>
    </source>
</evidence>
<keyword evidence="2" id="KW-1185">Reference proteome</keyword>
<dbReference type="Proteomes" id="UP000186698">
    <property type="component" value="Chromosome 3L"/>
</dbReference>
<protein>
    <submittedName>
        <fullName evidence="3">Uncharacterized protein LOC121401226</fullName>
    </submittedName>
</protein>
<dbReference type="GeneID" id="121401226"/>